<keyword evidence="1" id="KW-0862">Zinc</keyword>
<name>A0A3D9RY07_9BACL</name>
<sequence>MKLSDFEKVVPSSIVERGKEYYKNFHVVELEEIDDRFYRAEVEGSDYYEVRVQIDEANEIQFTSCDCPFDMEAICKHQVAVFLELRKYLSDTNANTKLKSSQAHLSDQLNALSKEQLVSLLVDYAQEMKEVKSRLEVYFMQLSENEDMNQYVKLIRTYAKRYAERDGFVSYRNVSRAVEGAEIVLEKAWEADDKGESVRAAQISFCVLHEMAKLMPSSDDSDGIIGGLIDQCLQLIATVVESEESLSPNVRVALLHTLLQAAQSEELTDWKLPLLEIAAGAAQDIEARRQWEDCVLRLELKQQASGQGTDSWIPRKGTLDLFPGGRN</sequence>
<dbReference type="EMBL" id="QTTN01000018">
    <property type="protein sequence ID" value="REE81545.1"/>
    <property type="molecule type" value="Genomic_DNA"/>
</dbReference>
<evidence type="ECO:0000313" key="5">
    <source>
        <dbReference type="Proteomes" id="UP000256304"/>
    </source>
</evidence>
<feature type="domain" description="SWIM-type" evidence="3">
    <location>
        <begin position="50"/>
        <end position="86"/>
    </location>
</feature>
<dbReference type="InterPro" id="IPR007527">
    <property type="entry name" value="Znf_SWIM"/>
</dbReference>
<evidence type="ECO:0000259" key="3">
    <source>
        <dbReference type="PROSITE" id="PS50966"/>
    </source>
</evidence>
<gene>
    <name evidence="4" type="ORF">A8990_11870</name>
</gene>
<comment type="caution">
    <text evidence="4">The sequence shown here is derived from an EMBL/GenBank/DDBJ whole genome shotgun (WGS) entry which is preliminary data.</text>
</comment>
<dbReference type="PROSITE" id="PS50966">
    <property type="entry name" value="ZF_SWIM"/>
    <property type="match status" value="1"/>
</dbReference>
<evidence type="ECO:0000256" key="2">
    <source>
        <dbReference type="SAM" id="MobiDB-lite"/>
    </source>
</evidence>
<keyword evidence="5" id="KW-1185">Reference proteome</keyword>
<dbReference type="OrthoDB" id="26424at2"/>
<dbReference type="RefSeq" id="WP_116190059.1">
    <property type="nucleotide sequence ID" value="NZ_QTTN01000018.1"/>
</dbReference>
<evidence type="ECO:0000256" key="1">
    <source>
        <dbReference type="PROSITE-ProRule" id="PRU00325"/>
    </source>
</evidence>
<dbReference type="GO" id="GO:0008270">
    <property type="term" value="F:zinc ion binding"/>
    <property type="evidence" value="ECO:0007669"/>
    <property type="project" value="UniProtKB-KW"/>
</dbReference>
<dbReference type="Proteomes" id="UP000256304">
    <property type="component" value="Unassembled WGS sequence"/>
</dbReference>
<feature type="region of interest" description="Disordered" evidence="2">
    <location>
        <begin position="307"/>
        <end position="327"/>
    </location>
</feature>
<keyword evidence="1" id="KW-0863">Zinc-finger</keyword>
<reference evidence="4 5" key="1">
    <citation type="submission" date="2018-08" db="EMBL/GenBank/DDBJ databases">
        <title>Genomic Encyclopedia of Type Strains, Phase III (KMG-III): the genomes of soil and plant-associated and newly described type strains.</title>
        <authorList>
            <person name="Whitman W."/>
        </authorList>
    </citation>
    <scope>NUCLEOTIDE SEQUENCE [LARGE SCALE GENOMIC DNA]</scope>
    <source>
        <strain evidence="4 5">CGMCC 1.10966</strain>
    </source>
</reference>
<proteinExistence type="predicted"/>
<dbReference type="Pfam" id="PF04434">
    <property type="entry name" value="SWIM"/>
    <property type="match status" value="1"/>
</dbReference>
<evidence type="ECO:0000313" key="4">
    <source>
        <dbReference type="EMBL" id="REE81545.1"/>
    </source>
</evidence>
<dbReference type="AlphaFoldDB" id="A0A3D9RY07"/>
<organism evidence="4 5">
    <name type="scientific">Paenibacillus taihuensis</name>
    <dbReference type="NCBI Taxonomy" id="1156355"/>
    <lineage>
        <taxon>Bacteria</taxon>
        <taxon>Bacillati</taxon>
        <taxon>Bacillota</taxon>
        <taxon>Bacilli</taxon>
        <taxon>Bacillales</taxon>
        <taxon>Paenibacillaceae</taxon>
        <taxon>Paenibacillus</taxon>
    </lineage>
</organism>
<protein>
    <recommendedName>
        <fullName evidence="3">SWIM-type domain-containing protein</fullName>
    </recommendedName>
</protein>
<keyword evidence="1" id="KW-0479">Metal-binding</keyword>
<accession>A0A3D9RY07</accession>